<sequence>MIMVYAFTTQGLAKGLIDGLNPIIGRFRTQIIHRETRPPTQGSQTTESPGVELCRPYIQDKKTYTRFLIDTGAKFSVIPPTPQEKQWL</sequence>
<gene>
    <name evidence="2" type="ORF">TNCT_359711</name>
</gene>
<organism evidence="2 3">
    <name type="scientific">Trichonephila clavata</name>
    <name type="common">Joro spider</name>
    <name type="synonym">Nephila clavata</name>
    <dbReference type="NCBI Taxonomy" id="2740835"/>
    <lineage>
        <taxon>Eukaryota</taxon>
        <taxon>Metazoa</taxon>
        <taxon>Ecdysozoa</taxon>
        <taxon>Arthropoda</taxon>
        <taxon>Chelicerata</taxon>
        <taxon>Arachnida</taxon>
        <taxon>Araneae</taxon>
        <taxon>Araneomorphae</taxon>
        <taxon>Entelegynae</taxon>
        <taxon>Araneoidea</taxon>
        <taxon>Nephilidae</taxon>
        <taxon>Trichonephila</taxon>
    </lineage>
</organism>
<evidence type="ECO:0000313" key="3">
    <source>
        <dbReference type="Proteomes" id="UP000887116"/>
    </source>
</evidence>
<feature type="domain" description="Peptidase A2" evidence="1">
    <location>
        <begin position="65"/>
        <end position="88"/>
    </location>
</feature>
<name>A0A8X6GE98_TRICU</name>
<dbReference type="AlphaFoldDB" id="A0A8X6GE98"/>
<keyword evidence="3" id="KW-1185">Reference proteome</keyword>
<comment type="caution">
    <text evidence="2">The sequence shown here is derived from an EMBL/GenBank/DDBJ whole genome shotgun (WGS) entry which is preliminary data.</text>
</comment>
<reference evidence="2" key="1">
    <citation type="submission" date="2020-07" db="EMBL/GenBank/DDBJ databases">
        <title>Multicomponent nature underlies the extraordinary mechanical properties of spider dragline silk.</title>
        <authorList>
            <person name="Kono N."/>
            <person name="Nakamura H."/>
            <person name="Mori M."/>
            <person name="Yoshida Y."/>
            <person name="Ohtoshi R."/>
            <person name="Malay A.D."/>
            <person name="Moran D.A.P."/>
            <person name="Tomita M."/>
            <person name="Numata K."/>
            <person name="Arakawa K."/>
        </authorList>
    </citation>
    <scope>NUCLEOTIDE SEQUENCE</scope>
</reference>
<dbReference type="OrthoDB" id="6276451at2759"/>
<dbReference type="PROSITE" id="PS50175">
    <property type="entry name" value="ASP_PROT_RETROV"/>
    <property type="match status" value="1"/>
</dbReference>
<accession>A0A8X6GE98</accession>
<proteinExistence type="predicted"/>
<dbReference type="GO" id="GO:0004190">
    <property type="term" value="F:aspartic-type endopeptidase activity"/>
    <property type="evidence" value="ECO:0007669"/>
    <property type="project" value="InterPro"/>
</dbReference>
<evidence type="ECO:0000259" key="1">
    <source>
        <dbReference type="PROSITE" id="PS50175"/>
    </source>
</evidence>
<protein>
    <recommendedName>
        <fullName evidence="1">Peptidase A2 domain-containing protein</fullName>
    </recommendedName>
</protein>
<dbReference type="EMBL" id="BMAO01005428">
    <property type="protein sequence ID" value="GFR01379.1"/>
    <property type="molecule type" value="Genomic_DNA"/>
</dbReference>
<dbReference type="Proteomes" id="UP000887116">
    <property type="component" value="Unassembled WGS sequence"/>
</dbReference>
<dbReference type="GO" id="GO:0006508">
    <property type="term" value="P:proteolysis"/>
    <property type="evidence" value="ECO:0007669"/>
    <property type="project" value="InterPro"/>
</dbReference>
<dbReference type="InterPro" id="IPR001995">
    <property type="entry name" value="Peptidase_A2_cat"/>
</dbReference>
<evidence type="ECO:0000313" key="2">
    <source>
        <dbReference type="EMBL" id="GFR01379.1"/>
    </source>
</evidence>